<gene>
    <name evidence="2" type="ordered locus">Mycch_3545</name>
</gene>
<protein>
    <submittedName>
        <fullName evidence="2">SnoaL-like polyketide cyclase</fullName>
    </submittedName>
</protein>
<dbReference type="Proteomes" id="UP000006057">
    <property type="component" value="Chromosome"/>
</dbReference>
<dbReference type="HOGENOM" id="CLU_133108_0_0_11"/>
<dbReference type="AlphaFoldDB" id="I4BLX3"/>
<evidence type="ECO:0000259" key="1">
    <source>
        <dbReference type="Pfam" id="PF12680"/>
    </source>
</evidence>
<dbReference type="Gene3D" id="3.10.450.50">
    <property type="match status" value="1"/>
</dbReference>
<evidence type="ECO:0000313" key="3">
    <source>
        <dbReference type="Proteomes" id="UP000006057"/>
    </source>
</evidence>
<accession>I4BLX3</accession>
<dbReference type="EMBL" id="CP003053">
    <property type="protein sequence ID" value="AFM18280.1"/>
    <property type="molecule type" value="Genomic_DNA"/>
</dbReference>
<name>I4BLX3_MYCCN</name>
<dbReference type="KEGG" id="mcb:Mycch_3545"/>
<feature type="domain" description="SnoaL-like" evidence="1">
    <location>
        <begin position="13"/>
        <end position="109"/>
    </location>
</feature>
<dbReference type="InterPro" id="IPR032710">
    <property type="entry name" value="NTF2-like_dom_sf"/>
</dbReference>
<reference evidence="2 3" key="1">
    <citation type="submission" date="2012-06" db="EMBL/GenBank/DDBJ databases">
        <title>Complete sequence of chromosome of Mycobacterium chubuense NBB4.</title>
        <authorList>
            <consortium name="US DOE Joint Genome Institute"/>
            <person name="Lucas S."/>
            <person name="Han J."/>
            <person name="Lapidus A."/>
            <person name="Cheng J.-F."/>
            <person name="Goodwin L."/>
            <person name="Pitluck S."/>
            <person name="Peters L."/>
            <person name="Mikhailova N."/>
            <person name="Teshima H."/>
            <person name="Detter J.C."/>
            <person name="Han C."/>
            <person name="Tapia R."/>
            <person name="Land M."/>
            <person name="Hauser L."/>
            <person name="Kyrpides N."/>
            <person name="Ivanova N."/>
            <person name="Pagani I."/>
            <person name="Mattes T."/>
            <person name="Holmes A."/>
            <person name="Rutledge P."/>
            <person name="Paulsen I."/>
            <person name="Coleman N."/>
            <person name="Woyke T."/>
        </authorList>
    </citation>
    <scope>NUCLEOTIDE SEQUENCE [LARGE SCALE GENOMIC DNA]</scope>
    <source>
        <strain evidence="2 3">NBB4</strain>
    </source>
</reference>
<dbReference type="InterPro" id="IPR037401">
    <property type="entry name" value="SnoaL-like"/>
</dbReference>
<dbReference type="eggNOG" id="COG4319">
    <property type="taxonomic scope" value="Bacteria"/>
</dbReference>
<dbReference type="STRING" id="710421.Mycch_3545"/>
<keyword evidence="3" id="KW-1185">Reference proteome</keyword>
<dbReference type="Pfam" id="PF12680">
    <property type="entry name" value="SnoaL_2"/>
    <property type="match status" value="1"/>
</dbReference>
<evidence type="ECO:0000313" key="2">
    <source>
        <dbReference type="EMBL" id="AFM18280.1"/>
    </source>
</evidence>
<organism evidence="2 3">
    <name type="scientific">Mycolicibacterium chubuense (strain NBB4)</name>
    <name type="common">Mycobacterium chubuense</name>
    <dbReference type="NCBI Taxonomy" id="710421"/>
    <lineage>
        <taxon>Bacteria</taxon>
        <taxon>Bacillati</taxon>
        <taxon>Actinomycetota</taxon>
        <taxon>Actinomycetes</taxon>
        <taxon>Mycobacteriales</taxon>
        <taxon>Mycobacteriaceae</taxon>
        <taxon>Mycolicibacterium</taxon>
    </lineage>
</organism>
<dbReference type="PATRIC" id="fig|710421.3.peg.3545"/>
<proteinExistence type="predicted"/>
<dbReference type="SUPFAM" id="SSF54427">
    <property type="entry name" value="NTF2-like"/>
    <property type="match status" value="1"/>
</dbReference>
<sequence length="121" mass="13005">MVTVDPIAFSVSWVQAWNRHDIEAVLAHFDEQVVFSSPVAAGVVPGSGGVVRGKAALRKYWTTALAHIPDLQFTLEGVYQGIGTVVIAYRNQDGGRVSEVLRFNDDGLVIEGHGTYLAPGP</sequence>